<feature type="compositionally biased region" description="Basic and acidic residues" evidence="10">
    <location>
        <begin position="306"/>
        <end position="321"/>
    </location>
</feature>
<feature type="domain" description="RRM" evidence="11">
    <location>
        <begin position="348"/>
        <end position="428"/>
    </location>
</feature>
<dbReference type="HOGENOM" id="CLU_010527_0_0_1"/>
<dbReference type="Pfam" id="PF01585">
    <property type="entry name" value="G-patch"/>
    <property type="match status" value="1"/>
</dbReference>
<evidence type="ECO:0000256" key="6">
    <source>
        <dbReference type="ARBA" id="ARBA00022884"/>
    </source>
</evidence>
<keyword evidence="3" id="KW-0677">Repeat</keyword>
<dbReference type="SMART" id="SM00360">
    <property type="entry name" value="RRM"/>
    <property type="match status" value="2"/>
</dbReference>
<dbReference type="SMART" id="SM00547">
    <property type="entry name" value="ZnF_RBZ"/>
    <property type="match status" value="1"/>
</dbReference>
<dbReference type="Gene3D" id="3.30.70.330">
    <property type="match status" value="2"/>
</dbReference>
<dbReference type="OrthoDB" id="29221at2759"/>
<dbReference type="PANTHER" id="PTHR13948">
    <property type="entry name" value="RNA-BINDING PROTEIN"/>
    <property type="match status" value="1"/>
</dbReference>
<name>B4GPZ9_DROPE</name>
<dbReference type="GO" id="GO:0005634">
    <property type="term" value="C:nucleus"/>
    <property type="evidence" value="ECO:0007669"/>
    <property type="project" value="UniProtKB-SubCell"/>
</dbReference>
<dbReference type="InterPro" id="IPR001876">
    <property type="entry name" value="Znf_RanBP2"/>
</dbReference>
<dbReference type="GO" id="GO:0008270">
    <property type="term" value="F:zinc ion binding"/>
    <property type="evidence" value="ECO:0007669"/>
    <property type="project" value="UniProtKB-KW"/>
</dbReference>
<protein>
    <submittedName>
        <fullName evidence="14">GL15618</fullName>
    </submittedName>
</protein>
<evidence type="ECO:0000313" key="14">
    <source>
        <dbReference type="EMBL" id="EDW39671.1"/>
    </source>
</evidence>
<sequence length="1109" mass="123431">MTGLDTLVDSMELHNACTSLDPPLTLDERAVSISYNIETDISEKITSLLITSTMSPDIGGIQCGGNPGETAYYVQYYTDYFTATIAKIENSGDTKLPEANSEAVALSAIQRKQEKNKFIESTTRAAQNRNMDSRYGRGFSGGGGNGNGNGGGGGGVVGGNHGAGQYRRYSRSRSRSRERNREHGGYRRHNSRSRSRERSSHYNRHSGGSQDKDLYRDLIDDDYQEERNYNSRNNSDNRQHRSEDNYDRREDNYDNNRDQRWKNYERQSRERNSDYDRGNERNNRGADYRHHNNGNNGSNNAQLNNNRDRDRERDRERRYSSDDDSDNDATDESQYRRKHHRTCNEAQNNIILFGLQKHVTEADIMGELIKVNMEPTSIRVMRKQPTGASRCFAFVEFKTVEESRQWMEITKGTLQLGDHRVSMQYSHTRMSDWTCIKCGASNFKRRFQCFMCSASREESENALCGGGEGIDEVTRILTKKIMLRNLDALTNEEGVLTALQQLQPKLAKSVSKVLISRDTLTQASRGICYLHFDTLVDSMELHNALTALDPPLTLDDREVAISYCVDVDDRPKIPNDSPAATSTSVASGGIPNGSIAAVAPSGAGGSYTLADVPRLAEYSASLYASNPEEQAHYVQYYTDYYTAEIAKSGPSDPQLTEANSGAAVALSAIQRKQKKMSNIETTATAAAIAAAQAAAEIKATFATQNVVAPRGNDGKTYPAPDVSRYQYDETSGYYFDPSTGLYYDAHSQYYYNNETGAYLYWDQRRSTYILATPASTQAALQEVLAEAEQKDDDSKKDKEKDKEKDGNNKHDKVKVAKKIVKDMEKWAKQLNQKKDYTVVATPHPILTGSEMSGPSTSRSTQGSYADVGFSILEKKERAKLTDFMPPAAPLGVNKLFKAYGGGSESDEDTAGPPAAAVGGSSAVADEMDFVDLQKLTCLLCKRAFQSLEILQKHLKMSNLHKENLAKLNQGSGASADADPDPDSDAGLSYRDRAKERRLKYGESDPPPPNRSRERFEQEIKTLQTRQKNNASAASALPISSNNVGNRLMQKMGWTEGQGLGRKNQGRTQIIEADGRTKSVGLGNKVCNLPPGTDYKSYIKKMMKQRYENA</sequence>
<evidence type="ECO:0000313" key="15">
    <source>
        <dbReference type="Proteomes" id="UP000008744"/>
    </source>
</evidence>
<dbReference type="SMART" id="SM00443">
    <property type="entry name" value="G_patch"/>
    <property type="match status" value="1"/>
</dbReference>
<evidence type="ECO:0000256" key="7">
    <source>
        <dbReference type="ARBA" id="ARBA00023242"/>
    </source>
</evidence>
<evidence type="ECO:0000256" key="2">
    <source>
        <dbReference type="ARBA" id="ARBA00022723"/>
    </source>
</evidence>
<proteinExistence type="predicted"/>
<feature type="domain" description="G-patch" evidence="12">
    <location>
        <begin position="1040"/>
        <end position="1086"/>
    </location>
</feature>
<evidence type="ECO:0000256" key="1">
    <source>
        <dbReference type="ARBA" id="ARBA00004123"/>
    </source>
</evidence>
<keyword evidence="7" id="KW-0539">Nucleus</keyword>
<evidence type="ECO:0000256" key="4">
    <source>
        <dbReference type="ARBA" id="ARBA00022771"/>
    </source>
</evidence>
<organism evidence="15">
    <name type="scientific">Drosophila persimilis</name>
    <name type="common">Fruit fly</name>
    <dbReference type="NCBI Taxonomy" id="7234"/>
    <lineage>
        <taxon>Eukaryota</taxon>
        <taxon>Metazoa</taxon>
        <taxon>Ecdysozoa</taxon>
        <taxon>Arthropoda</taxon>
        <taxon>Hexapoda</taxon>
        <taxon>Insecta</taxon>
        <taxon>Pterygota</taxon>
        <taxon>Neoptera</taxon>
        <taxon>Endopterygota</taxon>
        <taxon>Diptera</taxon>
        <taxon>Brachycera</taxon>
        <taxon>Muscomorpha</taxon>
        <taxon>Ephydroidea</taxon>
        <taxon>Drosophilidae</taxon>
        <taxon>Drosophila</taxon>
        <taxon>Sophophora</taxon>
    </lineage>
</organism>
<feature type="region of interest" description="Disordered" evidence="10">
    <location>
        <begin position="784"/>
        <end position="811"/>
    </location>
</feature>
<comment type="subcellular location">
    <subcellularLocation>
        <location evidence="1">Nucleus</location>
    </subcellularLocation>
</comment>
<evidence type="ECO:0000259" key="11">
    <source>
        <dbReference type="PROSITE" id="PS50102"/>
    </source>
</evidence>
<dbReference type="CDD" id="cd12313">
    <property type="entry name" value="RRM1_RRM2_RBM5_like"/>
    <property type="match status" value="1"/>
</dbReference>
<feature type="region of interest" description="Disordered" evidence="10">
    <location>
        <begin position="117"/>
        <end position="341"/>
    </location>
</feature>
<dbReference type="EMBL" id="CH479187">
    <property type="protein sequence ID" value="EDW39671.1"/>
    <property type="molecule type" value="Genomic_DNA"/>
</dbReference>
<evidence type="ECO:0000256" key="9">
    <source>
        <dbReference type="PROSITE-ProRule" id="PRU00322"/>
    </source>
</evidence>
<feature type="compositionally biased region" description="Basic and acidic residues" evidence="10">
    <location>
        <begin position="175"/>
        <end position="185"/>
    </location>
</feature>
<feature type="compositionally biased region" description="Low complexity" evidence="10">
    <location>
        <begin position="293"/>
        <end position="305"/>
    </location>
</feature>
<dbReference type="Gene3D" id="4.10.1060.10">
    <property type="entry name" value="Zinc finger, RanBP2-type"/>
    <property type="match status" value="1"/>
</dbReference>
<dbReference type="InterPro" id="IPR000467">
    <property type="entry name" value="G_patch_dom"/>
</dbReference>
<keyword evidence="15" id="KW-1185">Reference proteome</keyword>
<feature type="compositionally biased region" description="Acidic residues" evidence="10">
    <location>
        <begin position="322"/>
        <end position="331"/>
    </location>
</feature>
<dbReference type="OMA" id="MYDDRSP"/>
<dbReference type="FunFam" id="3.30.70.330:FF:000823">
    <property type="entry name" value="Uncharacterized protein, isoform A"/>
    <property type="match status" value="1"/>
</dbReference>
<dbReference type="PANTHER" id="PTHR13948:SF3">
    <property type="entry name" value="FI21118P1"/>
    <property type="match status" value="1"/>
</dbReference>
<dbReference type="STRING" id="7234.B4GPZ9"/>
<evidence type="ECO:0000256" key="3">
    <source>
        <dbReference type="ARBA" id="ARBA00022737"/>
    </source>
</evidence>
<keyword evidence="2" id="KW-0479">Metal-binding</keyword>
<evidence type="ECO:0000256" key="8">
    <source>
        <dbReference type="PROSITE-ProRule" id="PRU00176"/>
    </source>
</evidence>
<keyword evidence="4 9" id="KW-0863">Zinc-finger</keyword>
<dbReference type="PROSITE" id="PS50174">
    <property type="entry name" value="G_PATCH"/>
    <property type="match status" value="1"/>
</dbReference>
<dbReference type="PROSITE" id="PS01358">
    <property type="entry name" value="ZF_RANBP2_1"/>
    <property type="match status" value="1"/>
</dbReference>
<dbReference type="AlphaFoldDB" id="B4GPZ9"/>
<dbReference type="Pfam" id="PF00641">
    <property type="entry name" value="Zn_ribbon_RanBP"/>
    <property type="match status" value="1"/>
</dbReference>
<dbReference type="InterPro" id="IPR041591">
    <property type="entry name" value="OCRE"/>
</dbReference>
<dbReference type="GO" id="GO:0000398">
    <property type="term" value="P:mRNA splicing, via spliceosome"/>
    <property type="evidence" value="ECO:0007669"/>
    <property type="project" value="TreeGrafter"/>
</dbReference>
<keyword evidence="5" id="KW-0862">Zinc</keyword>
<gene>
    <name evidence="14" type="primary">Dper\GL15618</name>
    <name evidence="14" type="ORF">Dper_GL15618</name>
</gene>
<dbReference type="Proteomes" id="UP000008744">
    <property type="component" value="Unassembled WGS sequence"/>
</dbReference>
<dbReference type="PROSITE" id="PS50199">
    <property type="entry name" value="ZF_RANBP2_2"/>
    <property type="match status" value="1"/>
</dbReference>
<feature type="compositionally biased region" description="Gly residues" evidence="10">
    <location>
        <begin position="138"/>
        <end position="162"/>
    </location>
</feature>
<feature type="compositionally biased region" description="Basic and acidic residues" evidence="10">
    <location>
        <begin position="792"/>
        <end position="811"/>
    </location>
</feature>
<dbReference type="InterPro" id="IPR012677">
    <property type="entry name" value="Nucleotide-bd_a/b_plait_sf"/>
</dbReference>
<dbReference type="SUPFAM" id="SSF54928">
    <property type="entry name" value="RNA-binding domain, RBD"/>
    <property type="match status" value="1"/>
</dbReference>
<keyword evidence="6 8" id="KW-0694">RNA-binding</keyword>
<evidence type="ECO:0000256" key="5">
    <source>
        <dbReference type="ARBA" id="ARBA00022833"/>
    </source>
</evidence>
<dbReference type="PhylomeDB" id="B4GPZ9"/>
<evidence type="ECO:0000256" key="10">
    <source>
        <dbReference type="SAM" id="MobiDB-lite"/>
    </source>
</evidence>
<feature type="domain" description="RanBP2-type" evidence="13">
    <location>
        <begin position="429"/>
        <end position="458"/>
    </location>
</feature>
<dbReference type="InterPro" id="IPR035979">
    <property type="entry name" value="RBD_domain_sf"/>
</dbReference>
<dbReference type="InterPro" id="IPR000504">
    <property type="entry name" value="RRM_dom"/>
</dbReference>
<feature type="compositionally biased region" description="Basic and acidic residues" evidence="10">
    <location>
        <begin position="225"/>
        <end position="290"/>
    </location>
</feature>
<dbReference type="PROSITE" id="PS50102">
    <property type="entry name" value="RRM"/>
    <property type="match status" value="1"/>
</dbReference>
<feature type="compositionally biased region" description="Polar residues" evidence="10">
    <location>
        <begin position="119"/>
        <end position="130"/>
    </location>
</feature>
<dbReference type="Pfam" id="PF00076">
    <property type="entry name" value="RRM_1"/>
    <property type="match status" value="1"/>
</dbReference>
<evidence type="ECO:0000259" key="13">
    <source>
        <dbReference type="PROSITE" id="PS50199"/>
    </source>
</evidence>
<accession>B4GPZ9</accession>
<dbReference type="eggNOG" id="KOG0154">
    <property type="taxonomic scope" value="Eukaryota"/>
</dbReference>
<dbReference type="Pfam" id="PF17780">
    <property type="entry name" value="OCRE"/>
    <property type="match status" value="1"/>
</dbReference>
<evidence type="ECO:0000259" key="12">
    <source>
        <dbReference type="PROSITE" id="PS50174"/>
    </source>
</evidence>
<reference evidence="14 15" key="1">
    <citation type="journal article" date="2007" name="Nature">
        <title>Evolution of genes and genomes on the Drosophila phylogeny.</title>
        <authorList>
            <consortium name="Drosophila 12 Genomes Consortium"/>
            <person name="Clark A.G."/>
            <person name="Eisen M.B."/>
            <person name="Smith D.R."/>
            <person name="Bergman C.M."/>
            <person name="Oliver B."/>
            <person name="Markow T.A."/>
            <person name="Kaufman T.C."/>
            <person name="Kellis M."/>
            <person name="Gelbart W."/>
            <person name="Iyer V.N."/>
            <person name="Pollard D.A."/>
            <person name="Sackton T.B."/>
            <person name="Larracuente A.M."/>
            <person name="Singh N.D."/>
            <person name="Abad J.P."/>
            <person name="Abt D.N."/>
            <person name="Adryan B."/>
            <person name="Aguade M."/>
            <person name="Akashi H."/>
            <person name="Anderson W.W."/>
            <person name="Aquadro C.F."/>
            <person name="Ardell D.H."/>
            <person name="Arguello R."/>
            <person name="Artieri C.G."/>
            <person name="Barbash D.A."/>
            <person name="Barker D."/>
            <person name="Barsanti P."/>
            <person name="Batterham P."/>
            <person name="Batzoglou S."/>
            <person name="Begun D."/>
            <person name="Bhutkar A."/>
            <person name="Blanco E."/>
            <person name="Bosak S.A."/>
            <person name="Bradley R.K."/>
            <person name="Brand A.D."/>
            <person name="Brent M.R."/>
            <person name="Brooks A.N."/>
            <person name="Brown R.H."/>
            <person name="Butlin R.K."/>
            <person name="Caggese C."/>
            <person name="Calvi B.R."/>
            <person name="Bernardo de Carvalho A."/>
            <person name="Caspi A."/>
            <person name="Castrezana S."/>
            <person name="Celniker S.E."/>
            <person name="Chang J.L."/>
            <person name="Chapple C."/>
            <person name="Chatterji S."/>
            <person name="Chinwalla A."/>
            <person name="Civetta A."/>
            <person name="Clifton S.W."/>
            <person name="Comeron J.M."/>
            <person name="Costello J.C."/>
            <person name="Coyne J.A."/>
            <person name="Daub J."/>
            <person name="David R.G."/>
            <person name="Delcher A.L."/>
            <person name="Delehaunty K."/>
            <person name="Do C.B."/>
            <person name="Ebling H."/>
            <person name="Edwards K."/>
            <person name="Eickbush T."/>
            <person name="Evans J.D."/>
            <person name="Filipski A."/>
            <person name="Findeiss S."/>
            <person name="Freyhult E."/>
            <person name="Fulton L."/>
            <person name="Fulton R."/>
            <person name="Garcia A.C."/>
            <person name="Gardiner A."/>
            <person name="Garfield D.A."/>
            <person name="Garvin B.E."/>
            <person name="Gibson G."/>
            <person name="Gilbert D."/>
            <person name="Gnerre S."/>
            <person name="Godfrey J."/>
            <person name="Good R."/>
            <person name="Gotea V."/>
            <person name="Gravely B."/>
            <person name="Greenberg A.J."/>
            <person name="Griffiths-Jones S."/>
            <person name="Gross S."/>
            <person name="Guigo R."/>
            <person name="Gustafson E.A."/>
            <person name="Haerty W."/>
            <person name="Hahn M.W."/>
            <person name="Halligan D.L."/>
            <person name="Halpern A.L."/>
            <person name="Halter G.M."/>
            <person name="Han M.V."/>
            <person name="Heger A."/>
            <person name="Hillier L."/>
            <person name="Hinrichs A.S."/>
            <person name="Holmes I."/>
            <person name="Hoskins R.A."/>
            <person name="Hubisz M.J."/>
            <person name="Hultmark D."/>
            <person name="Huntley M.A."/>
            <person name="Jaffe D.B."/>
            <person name="Jagadeeshan S."/>
            <person name="Jeck W.R."/>
            <person name="Johnson J."/>
            <person name="Jones C.D."/>
            <person name="Jordan W.C."/>
            <person name="Karpen G.H."/>
            <person name="Kataoka E."/>
            <person name="Keightley P.D."/>
            <person name="Kheradpour P."/>
            <person name="Kirkness E.F."/>
            <person name="Koerich L.B."/>
            <person name="Kristiansen K."/>
            <person name="Kudrna D."/>
            <person name="Kulathinal R.J."/>
            <person name="Kumar S."/>
            <person name="Kwok R."/>
            <person name="Lander E."/>
            <person name="Langley C.H."/>
            <person name="Lapoint R."/>
            <person name="Lazzaro B.P."/>
            <person name="Lee S.J."/>
            <person name="Levesque L."/>
            <person name="Li R."/>
            <person name="Lin C.F."/>
            <person name="Lin M.F."/>
            <person name="Lindblad-Toh K."/>
            <person name="Llopart A."/>
            <person name="Long M."/>
            <person name="Low L."/>
            <person name="Lozovsky E."/>
            <person name="Lu J."/>
            <person name="Luo M."/>
            <person name="Machado C.A."/>
            <person name="Makalowski W."/>
            <person name="Marzo M."/>
            <person name="Matsuda M."/>
            <person name="Matzkin L."/>
            <person name="McAllister B."/>
            <person name="McBride C.S."/>
            <person name="McKernan B."/>
            <person name="McKernan K."/>
            <person name="Mendez-Lago M."/>
            <person name="Minx P."/>
            <person name="Mollenhauer M.U."/>
            <person name="Montooth K."/>
            <person name="Mount S.M."/>
            <person name="Mu X."/>
            <person name="Myers E."/>
            <person name="Negre B."/>
            <person name="Newfeld S."/>
            <person name="Nielsen R."/>
            <person name="Noor M.A."/>
            <person name="O'Grady P."/>
            <person name="Pachter L."/>
            <person name="Papaceit M."/>
            <person name="Parisi M.J."/>
            <person name="Parisi M."/>
            <person name="Parts L."/>
            <person name="Pedersen J.S."/>
            <person name="Pesole G."/>
            <person name="Phillippy A.M."/>
            <person name="Ponting C.P."/>
            <person name="Pop M."/>
            <person name="Porcelli D."/>
            <person name="Powell J.R."/>
            <person name="Prohaska S."/>
            <person name="Pruitt K."/>
            <person name="Puig M."/>
            <person name="Quesneville H."/>
            <person name="Ram K.R."/>
            <person name="Rand D."/>
            <person name="Rasmussen M.D."/>
            <person name="Reed L.K."/>
            <person name="Reenan R."/>
            <person name="Reily A."/>
            <person name="Remington K.A."/>
            <person name="Rieger T.T."/>
            <person name="Ritchie M.G."/>
            <person name="Robin C."/>
            <person name="Rogers Y.H."/>
            <person name="Rohde C."/>
            <person name="Rozas J."/>
            <person name="Rubenfield M.J."/>
            <person name="Ruiz A."/>
            <person name="Russo S."/>
            <person name="Salzberg S.L."/>
            <person name="Sanchez-Gracia A."/>
            <person name="Saranga D.J."/>
            <person name="Sato H."/>
            <person name="Schaeffer S.W."/>
            <person name="Schatz M.C."/>
            <person name="Schlenke T."/>
            <person name="Schwartz R."/>
            <person name="Segarra C."/>
            <person name="Singh R.S."/>
            <person name="Sirot L."/>
            <person name="Sirota M."/>
            <person name="Sisneros N.B."/>
            <person name="Smith C.D."/>
            <person name="Smith T.F."/>
            <person name="Spieth J."/>
            <person name="Stage D.E."/>
            <person name="Stark A."/>
            <person name="Stephan W."/>
            <person name="Strausberg R.L."/>
            <person name="Strempel S."/>
            <person name="Sturgill D."/>
            <person name="Sutton G."/>
            <person name="Sutton G.G."/>
            <person name="Tao W."/>
            <person name="Teichmann S."/>
            <person name="Tobari Y.N."/>
            <person name="Tomimura Y."/>
            <person name="Tsolas J.M."/>
            <person name="Valente V.L."/>
            <person name="Venter E."/>
            <person name="Venter J.C."/>
            <person name="Vicario S."/>
            <person name="Vieira F.G."/>
            <person name="Vilella A.J."/>
            <person name="Villasante A."/>
            <person name="Walenz B."/>
            <person name="Wang J."/>
            <person name="Wasserman M."/>
            <person name="Watts T."/>
            <person name="Wilson D."/>
            <person name="Wilson R.K."/>
            <person name="Wing R.A."/>
            <person name="Wolfner M.F."/>
            <person name="Wong A."/>
            <person name="Wong G.K."/>
            <person name="Wu C.I."/>
            <person name="Wu G."/>
            <person name="Yamamoto D."/>
            <person name="Yang H.P."/>
            <person name="Yang S.P."/>
            <person name="Yorke J.A."/>
            <person name="Yoshida K."/>
            <person name="Zdobnov E."/>
            <person name="Zhang P."/>
            <person name="Zhang Y."/>
            <person name="Zimin A.V."/>
            <person name="Baldwin J."/>
            <person name="Abdouelleil A."/>
            <person name="Abdulkadir J."/>
            <person name="Abebe A."/>
            <person name="Abera B."/>
            <person name="Abreu J."/>
            <person name="Acer S.C."/>
            <person name="Aftuck L."/>
            <person name="Alexander A."/>
            <person name="An P."/>
            <person name="Anderson E."/>
            <person name="Anderson S."/>
            <person name="Arachi H."/>
            <person name="Azer M."/>
            <person name="Bachantsang P."/>
            <person name="Barry A."/>
            <person name="Bayul T."/>
            <person name="Berlin A."/>
            <person name="Bessette D."/>
            <person name="Bloom T."/>
            <person name="Blye J."/>
            <person name="Boguslavskiy L."/>
            <person name="Bonnet C."/>
            <person name="Boukhgalter B."/>
            <person name="Bourzgui I."/>
            <person name="Brown A."/>
            <person name="Cahill P."/>
            <person name="Channer S."/>
            <person name="Cheshatsang Y."/>
            <person name="Chuda L."/>
            <person name="Citroen M."/>
            <person name="Collymore A."/>
            <person name="Cooke P."/>
            <person name="Costello M."/>
            <person name="D'Aco K."/>
            <person name="Daza R."/>
            <person name="De Haan G."/>
            <person name="DeGray S."/>
            <person name="DeMaso C."/>
            <person name="Dhargay N."/>
            <person name="Dooley K."/>
            <person name="Dooley E."/>
            <person name="Doricent M."/>
            <person name="Dorje P."/>
            <person name="Dorjee K."/>
            <person name="Dupes A."/>
            <person name="Elong R."/>
            <person name="Falk J."/>
            <person name="Farina A."/>
            <person name="Faro S."/>
            <person name="Ferguson D."/>
            <person name="Fisher S."/>
            <person name="Foley C.D."/>
            <person name="Franke A."/>
            <person name="Friedrich D."/>
            <person name="Gadbois L."/>
            <person name="Gearin G."/>
            <person name="Gearin C.R."/>
            <person name="Giannoukos G."/>
            <person name="Goode T."/>
            <person name="Graham J."/>
            <person name="Grandbois E."/>
            <person name="Grewal S."/>
            <person name="Gyaltsen K."/>
            <person name="Hafez N."/>
            <person name="Hagos B."/>
            <person name="Hall J."/>
            <person name="Henson C."/>
            <person name="Hollinger A."/>
            <person name="Honan T."/>
            <person name="Huard M.D."/>
            <person name="Hughes L."/>
            <person name="Hurhula B."/>
            <person name="Husby M.E."/>
            <person name="Kamat A."/>
            <person name="Kanga B."/>
            <person name="Kashin S."/>
            <person name="Khazanovich D."/>
            <person name="Kisner P."/>
            <person name="Lance K."/>
            <person name="Lara M."/>
            <person name="Lee W."/>
            <person name="Lennon N."/>
            <person name="Letendre F."/>
            <person name="LeVine R."/>
            <person name="Lipovsky A."/>
            <person name="Liu X."/>
            <person name="Liu J."/>
            <person name="Liu S."/>
            <person name="Lokyitsang T."/>
            <person name="Lokyitsang Y."/>
            <person name="Lubonja R."/>
            <person name="Lui A."/>
            <person name="MacDonald P."/>
            <person name="Magnisalis V."/>
            <person name="Maru K."/>
            <person name="Matthews C."/>
            <person name="McCusker W."/>
            <person name="McDonough S."/>
            <person name="Mehta T."/>
            <person name="Meldrim J."/>
            <person name="Meneus L."/>
            <person name="Mihai O."/>
            <person name="Mihalev A."/>
            <person name="Mihova T."/>
            <person name="Mittelman R."/>
            <person name="Mlenga V."/>
            <person name="Montmayeur A."/>
            <person name="Mulrain L."/>
            <person name="Navidi A."/>
            <person name="Naylor J."/>
            <person name="Negash T."/>
            <person name="Nguyen T."/>
            <person name="Nguyen N."/>
            <person name="Nicol R."/>
            <person name="Norbu C."/>
            <person name="Norbu N."/>
            <person name="Novod N."/>
            <person name="O'Neill B."/>
            <person name="Osman S."/>
            <person name="Markiewicz E."/>
            <person name="Oyono O.L."/>
            <person name="Patti C."/>
            <person name="Phunkhang P."/>
            <person name="Pierre F."/>
            <person name="Priest M."/>
            <person name="Raghuraman S."/>
            <person name="Rege F."/>
            <person name="Reyes R."/>
            <person name="Rise C."/>
            <person name="Rogov P."/>
            <person name="Ross K."/>
            <person name="Ryan E."/>
            <person name="Settipalli S."/>
            <person name="Shea T."/>
            <person name="Sherpa N."/>
            <person name="Shi L."/>
            <person name="Shih D."/>
            <person name="Sparrow T."/>
            <person name="Spaulding J."/>
            <person name="Stalker J."/>
            <person name="Stange-Thomann N."/>
            <person name="Stavropoulos S."/>
            <person name="Stone C."/>
            <person name="Strader C."/>
            <person name="Tesfaye S."/>
            <person name="Thomson T."/>
            <person name="Thoulutsang Y."/>
            <person name="Thoulutsang D."/>
            <person name="Topham K."/>
            <person name="Topping I."/>
            <person name="Tsamla T."/>
            <person name="Vassiliev H."/>
            <person name="Vo A."/>
            <person name="Wangchuk T."/>
            <person name="Wangdi T."/>
            <person name="Weiand M."/>
            <person name="Wilkinson J."/>
            <person name="Wilson A."/>
            <person name="Yadav S."/>
            <person name="Young G."/>
            <person name="Yu Q."/>
            <person name="Zembek L."/>
            <person name="Zhong D."/>
            <person name="Zimmer A."/>
            <person name="Zwirko Z."/>
            <person name="Jaffe D.B."/>
            <person name="Alvarez P."/>
            <person name="Brockman W."/>
            <person name="Butler J."/>
            <person name="Chin C."/>
            <person name="Gnerre S."/>
            <person name="Grabherr M."/>
            <person name="Kleber M."/>
            <person name="Mauceli E."/>
            <person name="MacCallum I."/>
        </authorList>
    </citation>
    <scope>NUCLEOTIDE SEQUENCE [LARGE SCALE GENOMIC DNA]</scope>
    <source>
        <strain evidence="15">MSH-3 / Tucson 14011-0111.49</strain>
    </source>
</reference>
<dbReference type="CDD" id="cd16162">
    <property type="entry name" value="OCRE_RBM5_like"/>
    <property type="match status" value="1"/>
</dbReference>
<dbReference type="GO" id="GO:0003723">
    <property type="term" value="F:RNA binding"/>
    <property type="evidence" value="ECO:0007669"/>
    <property type="project" value="UniProtKB-UniRule"/>
</dbReference>